<name>A0A401Q3W3_SCYTO</name>
<evidence type="ECO:0000313" key="2">
    <source>
        <dbReference type="Proteomes" id="UP000288216"/>
    </source>
</evidence>
<gene>
    <name evidence="1" type="ORF">scyTo_0019650</name>
</gene>
<dbReference type="Proteomes" id="UP000288216">
    <property type="component" value="Unassembled WGS sequence"/>
</dbReference>
<keyword evidence="2" id="KW-1185">Reference proteome</keyword>
<comment type="caution">
    <text evidence="1">The sequence shown here is derived from an EMBL/GenBank/DDBJ whole genome shotgun (WGS) entry which is preliminary data.</text>
</comment>
<organism evidence="1 2">
    <name type="scientific">Scyliorhinus torazame</name>
    <name type="common">Cloudy catshark</name>
    <name type="synonym">Catulus torazame</name>
    <dbReference type="NCBI Taxonomy" id="75743"/>
    <lineage>
        <taxon>Eukaryota</taxon>
        <taxon>Metazoa</taxon>
        <taxon>Chordata</taxon>
        <taxon>Craniata</taxon>
        <taxon>Vertebrata</taxon>
        <taxon>Chondrichthyes</taxon>
        <taxon>Elasmobranchii</taxon>
        <taxon>Galeomorphii</taxon>
        <taxon>Galeoidea</taxon>
        <taxon>Carcharhiniformes</taxon>
        <taxon>Scyliorhinidae</taxon>
        <taxon>Scyliorhinus</taxon>
    </lineage>
</organism>
<sequence>MEEGTLDSLITLHTITSSTLRDRNLLNVARQLNLEDYVLALEGNREDMRPRTVHENRKLLHARVKDSLPPILPDHDR</sequence>
<dbReference type="EMBL" id="BFAA01014829">
    <property type="protein sequence ID" value="GCB80030.1"/>
    <property type="molecule type" value="Genomic_DNA"/>
</dbReference>
<dbReference type="OMA" id="PPILPDH"/>
<reference evidence="1 2" key="1">
    <citation type="journal article" date="2018" name="Nat. Ecol. Evol.">
        <title>Shark genomes provide insights into elasmobranch evolution and the origin of vertebrates.</title>
        <authorList>
            <person name="Hara Y"/>
            <person name="Yamaguchi K"/>
            <person name="Onimaru K"/>
            <person name="Kadota M"/>
            <person name="Koyanagi M"/>
            <person name="Keeley SD"/>
            <person name="Tatsumi K"/>
            <person name="Tanaka K"/>
            <person name="Motone F"/>
            <person name="Kageyama Y"/>
            <person name="Nozu R"/>
            <person name="Adachi N"/>
            <person name="Nishimura O"/>
            <person name="Nakagawa R"/>
            <person name="Tanegashima C"/>
            <person name="Kiyatake I"/>
            <person name="Matsumoto R"/>
            <person name="Murakumo K"/>
            <person name="Nishida K"/>
            <person name="Terakita A"/>
            <person name="Kuratani S"/>
            <person name="Sato K"/>
            <person name="Hyodo S Kuraku.S."/>
        </authorList>
    </citation>
    <scope>NUCLEOTIDE SEQUENCE [LARGE SCALE GENOMIC DNA]</scope>
</reference>
<protein>
    <submittedName>
        <fullName evidence="1">Uncharacterized protein</fullName>
    </submittedName>
</protein>
<evidence type="ECO:0000313" key="1">
    <source>
        <dbReference type="EMBL" id="GCB80030.1"/>
    </source>
</evidence>
<dbReference type="AlphaFoldDB" id="A0A401Q3W3"/>
<accession>A0A401Q3W3</accession>
<proteinExistence type="predicted"/>
<dbReference type="OrthoDB" id="10306174at2759"/>